<evidence type="ECO:0000313" key="2">
    <source>
        <dbReference type="EMBL" id="KAA8652743.1"/>
    </source>
</evidence>
<proteinExistence type="predicted"/>
<reference evidence="2 3" key="1">
    <citation type="submission" date="2019-08" db="EMBL/GenBank/DDBJ databases">
        <title>The genome sequence of a newly discovered highly antifungal drug resistant Aspergillus species, Aspergillus tanneri NIH 1004.</title>
        <authorList>
            <person name="Mounaud S."/>
            <person name="Singh I."/>
            <person name="Joardar V."/>
            <person name="Pakala S."/>
            <person name="Pakala S."/>
            <person name="Venepally P."/>
            <person name="Chung J.K."/>
            <person name="Losada L."/>
            <person name="Nierman W.C."/>
        </authorList>
    </citation>
    <scope>NUCLEOTIDE SEQUENCE [LARGE SCALE GENOMIC DNA]</scope>
    <source>
        <strain evidence="2 3">NIH1004</strain>
    </source>
</reference>
<gene>
    <name evidence="2" type="ORF">ATNIH1004_001648</name>
</gene>
<dbReference type="RefSeq" id="XP_033432104.1">
    <property type="nucleotide sequence ID" value="XM_033566347.1"/>
</dbReference>
<feature type="compositionally biased region" description="Basic and acidic residues" evidence="1">
    <location>
        <begin position="1"/>
        <end position="10"/>
    </location>
</feature>
<feature type="region of interest" description="Disordered" evidence="1">
    <location>
        <begin position="108"/>
        <end position="132"/>
    </location>
</feature>
<feature type="compositionally biased region" description="Polar residues" evidence="1">
    <location>
        <begin position="50"/>
        <end position="86"/>
    </location>
</feature>
<dbReference type="GeneID" id="54324350"/>
<dbReference type="OrthoDB" id="5563539at2759"/>
<accession>A0A5M9N628</accession>
<feature type="compositionally biased region" description="Polar residues" evidence="1">
    <location>
        <begin position="117"/>
        <end position="127"/>
    </location>
</feature>
<comment type="caution">
    <text evidence="2">The sequence shown here is derived from an EMBL/GenBank/DDBJ whole genome shotgun (WGS) entry which is preliminary data.</text>
</comment>
<name>A0A5M9N628_9EURO</name>
<evidence type="ECO:0000256" key="1">
    <source>
        <dbReference type="SAM" id="MobiDB-lite"/>
    </source>
</evidence>
<evidence type="ECO:0000313" key="3">
    <source>
        <dbReference type="Proteomes" id="UP000324241"/>
    </source>
</evidence>
<sequence>MPAIQQDRKPILKKRTLSEAIPKQPLLQQTLLYARPSLKAQKTDNDRNRTSSNCHKSNLGESLRQVSGVSPQTPFIGTPANTSSAGFGSPRHHVHFNNEVVQCVAVKADSDEEDESPTTFENDSSPGNGVVMTGQHITHIYSCDKNSTSRNGISSRKKTIAPLPSTTLSFRGDSPEPQAGSVWSRGFGQYSASTASSASFVETLPTYGLSADFTIDYKDLDFNFHTKSFNREDNLREHMARVHQRPLEY</sequence>
<feature type="region of interest" description="Disordered" evidence="1">
    <location>
        <begin position="1"/>
        <end position="91"/>
    </location>
</feature>
<dbReference type="EMBL" id="QUQM01000002">
    <property type="protein sequence ID" value="KAA8652743.1"/>
    <property type="molecule type" value="Genomic_DNA"/>
</dbReference>
<dbReference type="AlphaFoldDB" id="A0A5M9N628"/>
<organism evidence="2 3">
    <name type="scientific">Aspergillus tanneri</name>
    <dbReference type="NCBI Taxonomy" id="1220188"/>
    <lineage>
        <taxon>Eukaryota</taxon>
        <taxon>Fungi</taxon>
        <taxon>Dikarya</taxon>
        <taxon>Ascomycota</taxon>
        <taxon>Pezizomycotina</taxon>
        <taxon>Eurotiomycetes</taxon>
        <taxon>Eurotiomycetidae</taxon>
        <taxon>Eurotiales</taxon>
        <taxon>Aspergillaceae</taxon>
        <taxon>Aspergillus</taxon>
        <taxon>Aspergillus subgen. Circumdati</taxon>
    </lineage>
</organism>
<dbReference type="Proteomes" id="UP000324241">
    <property type="component" value="Unassembled WGS sequence"/>
</dbReference>
<protein>
    <submittedName>
        <fullName evidence="2">Uncharacterized protein</fullName>
    </submittedName>
</protein>